<feature type="transmembrane region" description="Helical" evidence="2">
    <location>
        <begin position="156"/>
        <end position="174"/>
    </location>
</feature>
<organism evidence="3 4">
    <name type="scientific">Monilinia vaccinii-corymbosi</name>
    <dbReference type="NCBI Taxonomy" id="61207"/>
    <lineage>
        <taxon>Eukaryota</taxon>
        <taxon>Fungi</taxon>
        <taxon>Dikarya</taxon>
        <taxon>Ascomycota</taxon>
        <taxon>Pezizomycotina</taxon>
        <taxon>Leotiomycetes</taxon>
        <taxon>Helotiales</taxon>
        <taxon>Sclerotiniaceae</taxon>
        <taxon>Monilinia</taxon>
    </lineage>
</organism>
<keyword evidence="2" id="KW-1133">Transmembrane helix</keyword>
<name>A0A8A3PFM8_9HELO</name>
<dbReference type="AlphaFoldDB" id="A0A8A3PFM8"/>
<accession>A0A8A3PFM8</accession>
<sequence length="204" mass="23600">MDSDSGYFQALALFAQPLRSARRLSVETATMEGEYYSHDSTFSPSQTTSIEDSHLEWSRVIMQGERKGRIIETRKPRYPSNDWVCLLERHRVSQEEEEGGEFQKDPKLESDDCDTMIVSKVSRVQQEAAAAEEEEAQKKQREEMNKRIRQLEKENALLWKLTFAVSFVCILLARGIGQDLLLALFDAAMRLISHFFSYIDPRKK</sequence>
<keyword evidence="2" id="KW-0812">Transmembrane</keyword>
<protein>
    <submittedName>
        <fullName evidence="3">Uncharacterized protein</fullName>
    </submittedName>
</protein>
<proteinExistence type="predicted"/>
<gene>
    <name evidence="3" type="ORF">DSL72_005558</name>
</gene>
<keyword evidence="1" id="KW-0175">Coiled coil</keyword>
<evidence type="ECO:0000256" key="2">
    <source>
        <dbReference type="SAM" id="Phobius"/>
    </source>
</evidence>
<evidence type="ECO:0000313" key="3">
    <source>
        <dbReference type="EMBL" id="QSZ33978.1"/>
    </source>
</evidence>
<dbReference type="EMBL" id="CP063408">
    <property type="protein sequence ID" value="QSZ33978.1"/>
    <property type="molecule type" value="Genomic_DNA"/>
</dbReference>
<keyword evidence="2" id="KW-0472">Membrane</keyword>
<reference evidence="3" key="1">
    <citation type="submission" date="2020-10" db="EMBL/GenBank/DDBJ databases">
        <title>Genome Sequence of Monilinia vaccinii-corymbosi Sheds Light on Mummy Berry Disease Infection of Blueberry and Mating Type.</title>
        <authorList>
            <person name="Yow A.G."/>
            <person name="Zhang Y."/>
            <person name="Bansal K."/>
            <person name="Eacker S.M."/>
            <person name="Sullivan S."/>
            <person name="Liachko I."/>
            <person name="Cubeta M.A."/>
            <person name="Rollins J.A."/>
            <person name="Ashrafi H."/>
        </authorList>
    </citation>
    <scope>NUCLEOTIDE SEQUENCE</scope>
    <source>
        <strain evidence="3">RL-1</strain>
    </source>
</reference>
<dbReference type="Proteomes" id="UP000672032">
    <property type="component" value="Chromosome 4"/>
</dbReference>
<feature type="coiled-coil region" evidence="1">
    <location>
        <begin position="121"/>
        <end position="154"/>
    </location>
</feature>
<keyword evidence="4" id="KW-1185">Reference proteome</keyword>
<evidence type="ECO:0000313" key="4">
    <source>
        <dbReference type="Proteomes" id="UP000672032"/>
    </source>
</evidence>
<evidence type="ECO:0000256" key="1">
    <source>
        <dbReference type="SAM" id="Coils"/>
    </source>
</evidence>